<feature type="compositionally biased region" description="Basic and acidic residues" evidence="9">
    <location>
        <begin position="1"/>
        <end position="10"/>
    </location>
</feature>
<keyword evidence="6" id="KW-0333">Golgi apparatus</keyword>
<evidence type="ECO:0000256" key="9">
    <source>
        <dbReference type="SAM" id="MobiDB-lite"/>
    </source>
</evidence>
<dbReference type="EMBL" id="JAVRRL010000075">
    <property type="protein sequence ID" value="KAK5108905.1"/>
    <property type="molecule type" value="Genomic_DNA"/>
</dbReference>
<dbReference type="Gene3D" id="1.20.5.110">
    <property type="match status" value="1"/>
</dbReference>
<keyword evidence="2" id="KW-0813">Transport</keyword>
<keyword evidence="7 10" id="KW-0472">Membrane</keyword>
<dbReference type="InterPro" id="IPR039899">
    <property type="entry name" value="BET1_SNARE"/>
</dbReference>
<evidence type="ECO:0000256" key="3">
    <source>
        <dbReference type="ARBA" id="ARBA00022692"/>
    </source>
</evidence>
<dbReference type="PROSITE" id="PS50192">
    <property type="entry name" value="T_SNARE"/>
    <property type="match status" value="1"/>
</dbReference>
<dbReference type="InterPro" id="IPR000727">
    <property type="entry name" value="T_SNARE_dom"/>
</dbReference>
<keyword evidence="3 10" id="KW-0812">Transmembrane</keyword>
<evidence type="ECO:0000256" key="7">
    <source>
        <dbReference type="ARBA" id="ARBA00023136"/>
    </source>
</evidence>
<evidence type="ECO:0000313" key="12">
    <source>
        <dbReference type="EMBL" id="KAK5108905.1"/>
    </source>
</evidence>
<evidence type="ECO:0000256" key="4">
    <source>
        <dbReference type="ARBA" id="ARBA00022927"/>
    </source>
</evidence>
<dbReference type="GO" id="GO:0015031">
    <property type="term" value="P:protein transport"/>
    <property type="evidence" value="ECO:0007669"/>
    <property type="project" value="UniProtKB-KW"/>
</dbReference>
<dbReference type="GO" id="GO:0000139">
    <property type="term" value="C:Golgi membrane"/>
    <property type="evidence" value="ECO:0007669"/>
    <property type="project" value="UniProtKB-SubCell"/>
</dbReference>
<keyword evidence="4" id="KW-0653">Protein transport</keyword>
<dbReference type="Proteomes" id="UP001310890">
    <property type="component" value="Unassembled WGS sequence"/>
</dbReference>
<evidence type="ECO:0000256" key="6">
    <source>
        <dbReference type="ARBA" id="ARBA00023034"/>
    </source>
</evidence>
<evidence type="ECO:0000256" key="2">
    <source>
        <dbReference type="ARBA" id="ARBA00022448"/>
    </source>
</evidence>
<reference evidence="12" key="1">
    <citation type="submission" date="2023-08" db="EMBL/GenBank/DDBJ databases">
        <title>Black Yeasts Isolated from many extreme environments.</title>
        <authorList>
            <person name="Coleine C."/>
            <person name="Stajich J.E."/>
            <person name="Selbmann L."/>
        </authorList>
    </citation>
    <scope>NUCLEOTIDE SEQUENCE</scope>
    <source>
        <strain evidence="12">CCFEE 5401</strain>
    </source>
</reference>
<dbReference type="AlphaFoldDB" id="A0AAN7TBI6"/>
<evidence type="ECO:0000256" key="5">
    <source>
        <dbReference type="ARBA" id="ARBA00022989"/>
    </source>
</evidence>
<evidence type="ECO:0000256" key="10">
    <source>
        <dbReference type="SAM" id="Phobius"/>
    </source>
</evidence>
<feature type="transmembrane region" description="Helical" evidence="10">
    <location>
        <begin position="181"/>
        <end position="202"/>
    </location>
</feature>
<feature type="region of interest" description="Disordered" evidence="9">
    <location>
        <begin position="84"/>
        <end position="104"/>
    </location>
</feature>
<dbReference type="CDD" id="cd15853">
    <property type="entry name" value="SNARE_Bet1"/>
    <property type="match status" value="1"/>
</dbReference>
<organism evidence="12 13">
    <name type="scientific">Meristemomyces frigidus</name>
    <dbReference type="NCBI Taxonomy" id="1508187"/>
    <lineage>
        <taxon>Eukaryota</taxon>
        <taxon>Fungi</taxon>
        <taxon>Dikarya</taxon>
        <taxon>Ascomycota</taxon>
        <taxon>Pezizomycotina</taxon>
        <taxon>Dothideomycetes</taxon>
        <taxon>Dothideomycetidae</taxon>
        <taxon>Mycosphaerellales</taxon>
        <taxon>Teratosphaeriaceae</taxon>
        <taxon>Meristemomyces</taxon>
    </lineage>
</organism>
<evidence type="ECO:0000313" key="13">
    <source>
        <dbReference type="Proteomes" id="UP001310890"/>
    </source>
</evidence>
<dbReference type="PANTHER" id="PTHR12791">
    <property type="entry name" value="GOLGI SNARE BET1-RELATED"/>
    <property type="match status" value="1"/>
</dbReference>
<evidence type="ECO:0000259" key="11">
    <source>
        <dbReference type="PROSITE" id="PS50192"/>
    </source>
</evidence>
<evidence type="ECO:0000256" key="8">
    <source>
        <dbReference type="ARBA" id="ARBA00046280"/>
    </source>
</evidence>
<gene>
    <name evidence="12" type="ORF">LTR62_007707</name>
</gene>
<keyword evidence="5 10" id="KW-1133">Transmembrane helix</keyword>
<protein>
    <recommendedName>
        <fullName evidence="11">t-SNARE coiled-coil homology domain-containing protein</fullName>
    </recommendedName>
</protein>
<name>A0AAN7TBI6_9PEZI</name>
<sequence>MASRFQRDSRNSLFSSYDAQSKSRSSSATAASAPRSSLHTQPYATNYANNSSPYAFGAYGDDSGHLATQAPAAAGFSAYPGSNGGVSGRSSGDGGFRSATPNKKGQYSDAVIDELESQNEDQVGEMSKKVRMLKDLTVAIGDEICDSTAFAEKMNDGFESTRNRLKGTMNRMLRMAERTGIGWRIWLGFFVCIFLLFAYVWLF</sequence>
<comment type="subcellular location">
    <subcellularLocation>
        <location evidence="8">Endomembrane system</location>
        <topology evidence="8">Single-pass type IV membrane protein</topology>
    </subcellularLocation>
    <subcellularLocation>
        <location evidence="1">Golgi apparatus membrane</location>
    </subcellularLocation>
</comment>
<dbReference type="FunFam" id="1.20.5.110:FF:000057">
    <property type="entry name" value="SNARE complex subunit (Bet1), putative"/>
    <property type="match status" value="1"/>
</dbReference>
<feature type="domain" description="T-SNARE coiled-coil homology" evidence="11">
    <location>
        <begin position="113"/>
        <end position="175"/>
    </location>
</feature>
<dbReference type="SUPFAM" id="SSF58038">
    <property type="entry name" value="SNARE fusion complex"/>
    <property type="match status" value="1"/>
</dbReference>
<evidence type="ECO:0000256" key="1">
    <source>
        <dbReference type="ARBA" id="ARBA00004394"/>
    </source>
</evidence>
<feature type="compositionally biased region" description="Gly residues" evidence="9">
    <location>
        <begin position="84"/>
        <end position="95"/>
    </location>
</feature>
<proteinExistence type="predicted"/>
<feature type="compositionally biased region" description="Low complexity" evidence="9">
    <location>
        <begin position="15"/>
        <end position="37"/>
    </location>
</feature>
<accession>A0AAN7TBI6</accession>
<feature type="region of interest" description="Disordered" evidence="9">
    <location>
        <begin position="1"/>
        <end position="45"/>
    </location>
</feature>
<comment type="caution">
    <text evidence="12">The sequence shown here is derived from an EMBL/GenBank/DDBJ whole genome shotgun (WGS) entry which is preliminary data.</text>
</comment>